<feature type="transmembrane region" description="Helical" evidence="9">
    <location>
        <begin position="196"/>
        <end position="216"/>
    </location>
</feature>
<dbReference type="GO" id="GO:0016887">
    <property type="term" value="F:ATP hydrolysis activity"/>
    <property type="evidence" value="ECO:0007669"/>
    <property type="project" value="InterPro"/>
</dbReference>
<sequence length="637" mass="70170">MSDVATTSVASTAGAATGATARARRPRKESFWREHKAQLWELVPYLWPRGRTKLRVMMAASVIFLAASKLSNVAGPIALKAAVDRIAKGDGDYLGPVLIYGALRFGGNLFAELKDNCFAYVAAHASRAISLRVFTHVMDLSLRFHITRKTGAVIRACARGSESFANLLRYISFQIAPIFLEVGLVCAYLFAYYEWYFAVITAGVIAAYIGFTVPFTEWRNKFRREMVAADDAFNQKATDSLLNFETIKLFCAEPHIAMTYDKALHETQRATLRTTQSLAGLNLGQALIITVGISASLALAAKRVVAGEMTVGDFVLVNTYILQLYVPLNFLGTYYRMIKQCMVDVESMFKLLNENKEVEDAPESKELVLNSKADARIEFEKVTFAYNPAERLILNHVSFTVEPGAKVALVGRSGAGKSTISKLIYRLYDIQGGVIRIAGQDVTKCTQRSVRLHIGIVPQDCVLFNDTIEYNIGFGKLGTGEVATRDEVMAAAEHAQFNSFVSKQPQGYETLVGERGLRLSGGEKQRVAIARALLKNPPIMVYDEATSSLDTHTEKQIMAAINFAAQGRTNLVIAHRLSTIMDSDQILVLKEGEVVERGEHTDLLAKPGGLYKDMWDQQLNARNTKADRIGSAASLNA</sequence>
<dbReference type="InterPro" id="IPR039421">
    <property type="entry name" value="Type_1_exporter"/>
</dbReference>
<evidence type="ECO:0000256" key="1">
    <source>
        <dbReference type="ARBA" id="ARBA00004141"/>
    </source>
</evidence>
<dbReference type="CDD" id="cd18582">
    <property type="entry name" value="ABC_6TM_ATM1_ABCB7"/>
    <property type="match status" value="1"/>
</dbReference>
<dbReference type="InterPro" id="IPR017871">
    <property type="entry name" value="ABC_transporter-like_CS"/>
</dbReference>
<dbReference type="STRING" id="70448.A0A090LX66"/>
<dbReference type="AlphaFoldDB" id="A0A090LX66"/>
<dbReference type="Pfam" id="PF00005">
    <property type="entry name" value="ABC_tran"/>
    <property type="match status" value="1"/>
</dbReference>
<dbReference type="PANTHER" id="PTHR24221:SF654">
    <property type="entry name" value="ATP-BINDING CASSETTE SUB-FAMILY B MEMBER 6"/>
    <property type="match status" value="1"/>
</dbReference>
<feature type="domain" description="ABC transporter" evidence="10">
    <location>
        <begin position="377"/>
        <end position="616"/>
    </location>
</feature>
<evidence type="ECO:0000256" key="9">
    <source>
        <dbReference type="SAM" id="Phobius"/>
    </source>
</evidence>
<evidence type="ECO:0000256" key="2">
    <source>
        <dbReference type="ARBA" id="ARBA00022448"/>
    </source>
</evidence>
<dbReference type="SUPFAM" id="SSF52540">
    <property type="entry name" value="P-loop containing nucleoside triphosphate hydrolases"/>
    <property type="match status" value="1"/>
</dbReference>
<keyword evidence="13" id="KW-1185">Reference proteome</keyword>
<feature type="domain" description="ABC transmembrane type-1" evidence="11">
    <location>
        <begin position="59"/>
        <end position="340"/>
    </location>
</feature>
<keyword evidence="3 9" id="KW-0812">Transmembrane</keyword>
<dbReference type="InParanoid" id="A0A090LX66"/>
<evidence type="ECO:0000313" key="12">
    <source>
        <dbReference type="EMBL" id="CEF96500.1"/>
    </source>
</evidence>
<name>A0A090LX66_OSTTA</name>
<gene>
    <name evidence="12" type="ORF">OT_ostta01g00520</name>
</gene>
<dbReference type="InterPro" id="IPR036640">
    <property type="entry name" value="ABC1_TM_sf"/>
</dbReference>
<dbReference type="FunFam" id="3.40.50.300:FF:000287">
    <property type="entry name" value="Multidrug ABC transporter ATP-binding protein"/>
    <property type="match status" value="1"/>
</dbReference>
<dbReference type="Gene3D" id="3.40.50.300">
    <property type="entry name" value="P-loop containing nucleotide triphosphate hydrolases"/>
    <property type="match status" value="1"/>
</dbReference>
<keyword evidence="2" id="KW-0813">Transport</keyword>
<evidence type="ECO:0000256" key="5">
    <source>
        <dbReference type="ARBA" id="ARBA00022840"/>
    </source>
</evidence>
<keyword evidence="7 9" id="KW-0472">Membrane</keyword>
<dbReference type="PROSITE" id="PS00211">
    <property type="entry name" value="ABC_TRANSPORTER_1"/>
    <property type="match status" value="1"/>
</dbReference>
<dbReference type="Proteomes" id="UP000009170">
    <property type="component" value="Unassembled WGS sequence"/>
</dbReference>
<dbReference type="SUPFAM" id="SSF90123">
    <property type="entry name" value="ABC transporter transmembrane region"/>
    <property type="match status" value="1"/>
</dbReference>
<evidence type="ECO:0000256" key="4">
    <source>
        <dbReference type="ARBA" id="ARBA00022741"/>
    </source>
</evidence>
<evidence type="ECO:0000256" key="7">
    <source>
        <dbReference type="ARBA" id="ARBA00023136"/>
    </source>
</evidence>
<dbReference type="InterPro" id="IPR003439">
    <property type="entry name" value="ABC_transporter-like_ATP-bd"/>
</dbReference>
<keyword evidence="4" id="KW-0547">Nucleotide-binding</keyword>
<dbReference type="GeneID" id="9834753"/>
<evidence type="ECO:0000256" key="3">
    <source>
        <dbReference type="ARBA" id="ARBA00022692"/>
    </source>
</evidence>
<proteinExistence type="inferred from homology"/>
<evidence type="ECO:0000256" key="6">
    <source>
        <dbReference type="ARBA" id="ARBA00022989"/>
    </source>
</evidence>
<reference evidence="12 13" key="2">
    <citation type="journal article" date="2014" name="BMC Genomics">
        <title>An improved genome of the model marine alga Ostreococcus tauri unfolds by assessing Illumina de novo assemblies.</title>
        <authorList>
            <person name="Blanc-Mathieu R."/>
            <person name="Verhelst B."/>
            <person name="Derelle E."/>
            <person name="Rombauts S."/>
            <person name="Bouget F.Y."/>
            <person name="Carre I."/>
            <person name="Chateau A."/>
            <person name="Eyre-Walker A."/>
            <person name="Grimsley N."/>
            <person name="Moreau H."/>
            <person name="Piegu B."/>
            <person name="Rivals E."/>
            <person name="Schackwitz W."/>
            <person name="Van de Peer Y."/>
            <person name="Piganeau G."/>
        </authorList>
    </citation>
    <scope>NUCLEOTIDE SEQUENCE [LARGE SCALE GENOMIC DNA]</scope>
    <source>
        <strain evidence="13">OTTH 0595 / CCAP 157/2 / RCC745</strain>
    </source>
</reference>
<dbReference type="GO" id="GO:0140359">
    <property type="term" value="F:ABC-type transporter activity"/>
    <property type="evidence" value="ECO:0007669"/>
    <property type="project" value="InterPro"/>
</dbReference>
<dbReference type="EMBL" id="CAID01000001">
    <property type="protein sequence ID" value="CEF96500.1"/>
    <property type="molecule type" value="Genomic_DNA"/>
</dbReference>
<organism evidence="12 13">
    <name type="scientific">Ostreococcus tauri</name>
    <name type="common">Marine green alga</name>
    <dbReference type="NCBI Taxonomy" id="70448"/>
    <lineage>
        <taxon>Eukaryota</taxon>
        <taxon>Viridiplantae</taxon>
        <taxon>Chlorophyta</taxon>
        <taxon>Mamiellophyceae</taxon>
        <taxon>Mamiellales</taxon>
        <taxon>Bathycoccaceae</taxon>
        <taxon>Ostreococcus</taxon>
    </lineage>
</organism>
<protein>
    <submittedName>
        <fullName evidence="12">ABC transporter, conserved site</fullName>
    </submittedName>
</protein>
<comment type="caution">
    <text evidence="12">The sequence shown here is derived from an EMBL/GenBank/DDBJ whole genome shotgun (WGS) entry which is preliminary data.</text>
</comment>
<dbReference type="OrthoDB" id="6500128at2759"/>
<dbReference type="InterPro" id="IPR003593">
    <property type="entry name" value="AAA+_ATPase"/>
</dbReference>
<evidence type="ECO:0000259" key="10">
    <source>
        <dbReference type="PROSITE" id="PS50893"/>
    </source>
</evidence>
<reference evidence="13" key="1">
    <citation type="journal article" date="2006" name="Proc. Natl. Acad. Sci. U.S.A.">
        <title>Genome analysis of the smallest free-living eukaryote Ostreococcus tauri unveils many unique features.</title>
        <authorList>
            <person name="Derelle E."/>
            <person name="Ferraz C."/>
            <person name="Rombauts S."/>
            <person name="Rouze P."/>
            <person name="Worden A.Z."/>
            <person name="Robbens S."/>
            <person name="Partensky F."/>
            <person name="Degroeve S."/>
            <person name="Echeynie S."/>
            <person name="Cooke R."/>
            <person name="Saeys Y."/>
            <person name="Wuyts J."/>
            <person name="Jabbari K."/>
            <person name="Bowler C."/>
            <person name="Panaud O."/>
            <person name="Piegu B."/>
            <person name="Ball S.G."/>
            <person name="Ral J.-P."/>
            <person name="Bouget F.-Y."/>
            <person name="Piganeau G."/>
            <person name="De Baets B."/>
            <person name="Picard A."/>
            <person name="Delseny M."/>
            <person name="Demaille J."/>
            <person name="Van de Peer Y."/>
            <person name="Moreau H."/>
        </authorList>
    </citation>
    <scope>NUCLEOTIDE SEQUENCE [LARGE SCALE GENOMIC DNA]</scope>
    <source>
        <strain evidence="13">OTTH 0595 / CCAP 157/2 / RCC745</strain>
    </source>
</reference>
<dbReference type="GO" id="GO:0016020">
    <property type="term" value="C:membrane"/>
    <property type="evidence" value="ECO:0007669"/>
    <property type="project" value="UniProtKB-SubCell"/>
</dbReference>
<dbReference type="SMART" id="SM00382">
    <property type="entry name" value="AAA"/>
    <property type="match status" value="1"/>
</dbReference>
<comment type="similarity">
    <text evidence="8">Belongs to the ABC transporter superfamily. ABCB family. Heavy Metal importer (TC 3.A.1.210) subfamily.</text>
</comment>
<feature type="transmembrane region" description="Helical" evidence="9">
    <location>
        <begin position="167"/>
        <end position="190"/>
    </location>
</feature>
<keyword evidence="5" id="KW-0067">ATP-binding</keyword>
<dbReference type="Pfam" id="PF00664">
    <property type="entry name" value="ABC_membrane"/>
    <property type="match status" value="1"/>
</dbReference>
<evidence type="ECO:0000256" key="8">
    <source>
        <dbReference type="ARBA" id="ARBA00024363"/>
    </source>
</evidence>
<comment type="subcellular location">
    <subcellularLocation>
        <location evidence="1">Membrane</location>
        <topology evidence="1">Multi-pass membrane protein</topology>
    </subcellularLocation>
</comment>
<dbReference type="PROSITE" id="PS50929">
    <property type="entry name" value="ABC_TM1F"/>
    <property type="match status" value="1"/>
</dbReference>
<dbReference type="GO" id="GO:0005524">
    <property type="term" value="F:ATP binding"/>
    <property type="evidence" value="ECO:0007669"/>
    <property type="project" value="UniProtKB-KW"/>
</dbReference>
<evidence type="ECO:0000259" key="11">
    <source>
        <dbReference type="PROSITE" id="PS50929"/>
    </source>
</evidence>
<dbReference type="KEGG" id="ota:OT_ostta01g00520"/>
<dbReference type="PROSITE" id="PS50893">
    <property type="entry name" value="ABC_TRANSPORTER_2"/>
    <property type="match status" value="1"/>
</dbReference>
<accession>A0A090LX66</accession>
<dbReference type="InterPro" id="IPR027417">
    <property type="entry name" value="P-loop_NTPase"/>
</dbReference>
<feature type="transmembrane region" description="Helical" evidence="9">
    <location>
        <begin position="278"/>
        <end position="300"/>
    </location>
</feature>
<dbReference type="InterPro" id="IPR011527">
    <property type="entry name" value="ABC1_TM_dom"/>
</dbReference>
<dbReference type="PANTHER" id="PTHR24221">
    <property type="entry name" value="ATP-BINDING CASSETTE SUB-FAMILY B"/>
    <property type="match status" value="1"/>
</dbReference>
<dbReference type="Gene3D" id="1.20.1560.10">
    <property type="entry name" value="ABC transporter type 1, transmembrane domain"/>
    <property type="match status" value="1"/>
</dbReference>
<keyword evidence="6 9" id="KW-1133">Transmembrane helix</keyword>
<evidence type="ECO:0000313" key="13">
    <source>
        <dbReference type="Proteomes" id="UP000009170"/>
    </source>
</evidence>
<dbReference type="RefSeq" id="XP_022838130.1">
    <property type="nucleotide sequence ID" value="XM_022985230.1"/>
</dbReference>
<feature type="transmembrane region" description="Helical" evidence="9">
    <location>
        <begin position="320"/>
        <end position="338"/>
    </location>
</feature>